<dbReference type="EMBL" id="BGPR01164811">
    <property type="protein sequence ID" value="GBM09206.1"/>
    <property type="molecule type" value="Genomic_DNA"/>
</dbReference>
<sequence>MKAKNVDERQRGSLVYCETLYCVSSVCKFGNASQTSKRLVKGNHNVCLGTLPKSFRHPGVLGIGSLY</sequence>
<evidence type="ECO:0000313" key="2">
    <source>
        <dbReference type="EMBL" id="GBM09166.1"/>
    </source>
</evidence>
<accession>A0A4Y2CZ56</accession>
<keyword evidence="4" id="KW-1185">Reference proteome</keyword>
<dbReference type="EMBL" id="BGPR01164789">
    <property type="protein sequence ID" value="GBM09105.1"/>
    <property type="molecule type" value="Genomic_DNA"/>
</dbReference>
<dbReference type="Proteomes" id="UP000499080">
    <property type="component" value="Unassembled WGS sequence"/>
</dbReference>
<comment type="caution">
    <text evidence="2">The sequence shown here is derived from an EMBL/GenBank/DDBJ whole genome shotgun (WGS) entry which is preliminary data.</text>
</comment>
<evidence type="ECO:0000313" key="4">
    <source>
        <dbReference type="Proteomes" id="UP000499080"/>
    </source>
</evidence>
<evidence type="ECO:0000313" key="3">
    <source>
        <dbReference type="EMBL" id="GBM09206.1"/>
    </source>
</evidence>
<dbReference type="AlphaFoldDB" id="A0A4Y2CZ56"/>
<proteinExistence type="predicted"/>
<reference evidence="2 4" key="1">
    <citation type="journal article" date="2019" name="Sci. Rep.">
        <title>Orb-weaving spider Araneus ventricosus genome elucidates the spidroin gene catalogue.</title>
        <authorList>
            <person name="Kono N."/>
            <person name="Nakamura H."/>
            <person name="Ohtoshi R."/>
            <person name="Moran D.A.P."/>
            <person name="Shinohara A."/>
            <person name="Yoshida Y."/>
            <person name="Fujiwara M."/>
            <person name="Mori M."/>
            <person name="Tomita M."/>
            <person name="Arakawa K."/>
        </authorList>
    </citation>
    <scope>NUCLEOTIDE SEQUENCE [LARGE SCALE GENOMIC DNA]</scope>
</reference>
<name>A0A4Y2CZ56_ARAVE</name>
<feature type="non-terminal residue" evidence="2">
    <location>
        <position position="67"/>
    </location>
</feature>
<protein>
    <submittedName>
        <fullName evidence="2">Uncharacterized protein</fullName>
    </submittedName>
</protein>
<dbReference type="EMBL" id="BGPR01164804">
    <property type="protein sequence ID" value="GBM09166.1"/>
    <property type="molecule type" value="Genomic_DNA"/>
</dbReference>
<evidence type="ECO:0000313" key="1">
    <source>
        <dbReference type="EMBL" id="GBM09105.1"/>
    </source>
</evidence>
<gene>
    <name evidence="2" type="ORF">AVEN_105376_1</name>
    <name evidence="3" type="ORF">AVEN_137998_1</name>
    <name evidence="1" type="ORF">AVEN_40000_1</name>
</gene>
<organism evidence="2 4">
    <name type="scientific">Araneus ventricosus</name>
    <name type="common">Orbweaver spider</name>
    <name type="synonym">Epeira ventricosa</name>
    <dbReference type="NCBI Taxonomy" id="182803"/>
    <lineage>
        <taxon>Eukaryota</taxon>
        <taxon>Metazoa</taxon>
        <taxon>Ecdysozoa</taxon>
        <taxon>Arthropoda</taxon>
        <taxon>Chelicerata</taxon>
        <taxon>Arachnida</taxon>
        <taxon>Araneae</taxon>
        <taxon>Araneomorphae</taxon>
        <taxon>Entelegynae</taxon>
        <taxon>Araneoidea</taxon>
        <taxon>Araneidae</taxon>
        <taxon>Araneus</taxon>
    </lineage>
</organism>